<dbReference type="SUPFAM" id="SSF53474">
    <property type="entry name" value="alpha/beta-Hydrolases"/>
    <property type="match status" value="1"/>
</dbReference>
<evidence type="ECO:0000313" key="4">
    <source>
        <dbReference type="WBParaSite" id="SMUV_0000290301-mRNA-1"/>
    </source>
</evidence>
<dbReference type="STRING" id="451379.A0A0N5AF63"/>
<dbReference type="PANTHER" id="PTHR45908">
    <property type="entry name" value="PROTEIN CBG11750-RELATED"/>
    <property type="match status" value="1"/>
</dbReference>
<dbReference type="Pfam" id="PF01764">
    <property type="entry name" value="Lipase_3"/>
    <property type="match status" value="1"/>
</dbReference>
<organism evidence="3 4">
    <name type="scientific">Syphacia muris</name>
    <dbReference type="NCBI Taxonomy" id="451379"/>
    <lineage>
        <taxon>Eukaryota</taxon>
        <taxon>Metazoa</taxon>
        <taxon>Ecdysozoa</taxon>
        <taxon>Nematoda</taxon>
        <taxon>Chromadorea</taxon>
        <taxon>Rhabditida</taxon>
        <taxon>Spirurina</taxon>
        <taxon>Oxyuridomorpha</taxon>
        <taxon>Oxyuroidea</taxon>
        <taxon>Oxyuridae</taxon>
        <taxon>Syphacia</taxon>
    </lineage>
</organism>
<protein>
    <submittedName>
        <fullName evidence="4">Lipase_3 domain-containing protein</fullName>
    </submittedName>
</protein>
<evidence type="ECO:0000259" key="2">
    <source>
        <dbReference type="Pfam" id="PF01764"/>
    </source>
</evidence>
<dbReference type="WBParaSite" id="SMUV_0000290301-mRNA-1">
    <property type="protein sequence ID" value="SMUV_0000290301-mRNA-1"/>
    <property type="gene ID" value="SMUV_0000290301"/>
</dbReference>
<evidence type="ECO:0000313" key="3">
    <source>
        <dbReference type="Proteomes" id="UP000046393"/>
    </source>
</evidence>
<dbReference type="InterPro" id="IPR002921">
    <property type="entry name" value="Fungal_lipase-type"/>
</dbReference>
<sequence length="358" mass="39883">MLTALYLLVAAVTVCSAAVNETTGCTDYTDCSSCMQGVDKNNGSCDWCVSDKKCYGVLNACPTHLRVQEHFNCPRNNSVEYDEVFAKDIVLPLLAAAAAPNKTTWQECMDSNIVDAEMIKNYTVHCGFDRKATCFAYMAKIKSANAIAVSFRGPTDTKLDPYGGILVFSGKMSNVTELNTAVDSMYNTVFEKFWKQMRPDINDTLINSSPNEIWVVGHSYGGALASLLALVLSQSNIMDSSVMLKLVTFGEPRIGDVEYAELHDKLLPYSFRIINKNDIVPTLLLRKDPYVKSGPFHPRLEVWYPLGMGEDAEYRVAEMDEDGFASSSSINLSLIDHLFMFEKEISTWWKSKCKDESS</sequence>
<dbReference type="Proteomes" id="UP000046393">
    <property type="component" value="Unplaced"/>
</dbReference>
<dbReference type="Gene3D" id="3.40.50.1820">
    <property type="entry name" value="alpha/beta hydrolase"/>
    <property type="match status" value="1"/>
</dbReference>
<reference evidence="4" key="1">
    <citation type="submission" date="2017-02" db="UniProtKB">
        <authorList>
            <consortium name="WormBaseParasite"/>
        </authorList>
    </citation>
    <scope>IDENTIFICATION</scope>
</reference>
<dbReference type="InterPro" id="IPR029058">
    <property type="entry name" value="AB_hydrolase_fold"/>
</dbReference>
<keyword evidence="1" id="KW-0732">Signal</keyword>
<feature type="signal peptide" evidence="1">
    <location>
        <begin position="1"/>
        <end position="17"/>
    </location>
</feature>
<name>A0A0N5AF63_9BILA</name>
<feature type="domain" description="Fungal lipase-type" evidence="2">
    <location>
        <begin position="149"/>
        <end position="284"/>
    </location>
</feature>
<dbReference type="PANTHER" id="PTHR45908:SF18">
    <property type="entry name" value="FUNGAL LIPASE-LIKE DOMAIN-CONTAINING PROTEIN"/>
    <property type="match status" value="1"/>
</dbReference>
<evidence type="ECO:0000256" key="1">
    <source>
        <dbReference type="SAM" id="SignalP"/>
    </source>
</evidence>
<dbReference type="CDD" id="cd00519">
    <property type="entry name" value="Lipase_3"/>
    <property type="match status" value="1"/>
</dbReference>
<dbReference type="GO" id="GO:0006629">
    <property type="term" value="P:lipid metabolic process"/>
    <property type="evidence" value="ECO:0007669"/>
    <property type="project" value="InterPro"/>
</dbReference>
<keyword evidence="3" id="KW-1185">Reference proteome</keyword>
<proteinExistence type="predicted"/>
<dbReference type="AlphaFoldDB" id="A0A0N5AF63"/>
<feature type="chain" id="PRO_5005892999" evidence="1">
    <location>
        <begin position="18"/>
        <end position="358"/>
    </location>
</feature>
<accession>A0A0N5AF63</accession>